<dbReference type="Proteomes" id="UP000217790">
    <property type="component" value="Unassembled WGS sequence"/>
</dbReference>
<dbReference type="EMBL" id="KZ293648">
    <property type="protein sequence ID" value="PBK98021.1"/>
    <property type="molecule type" value="Genomic_DNA"/>
</dbReference>
<dbReference type="GO" id="GO:0020037">
    <property type="term" value="F:heme binding"/>
    <property type="evidence" value="ECO:0007669"/>
    <property type="project" value="InterPro"/>
</dbReference>
<dbReference type="GO" id="GO:0005506">
    <property type="term" value="F:iron ion binding"/>
    <property type="evidence" value="ECO:0007669"/>
    <property type="project" value="InterPro"/>
</dbReference>
<keyword evidence="8" id="KW-0503">Monooxygenase</keyword>
<dbReference type="STRING" id="47427.A0A2H3DS38"/>
<dbReference type="GO" id="GO:0016705">
    <property type="term" value="F:oxidoreductase activity, acting on paired donors, with incorporation or reduction of molecular oxygen"/>
    <property type="evidence" value="ECO:0007669"/>
    <property type="project" value="InterPro"/>
</dbReference>
<dbReference type="Gene3D" id="1.10.630.10">
    <property type="entry name" value="Cytochrome P450"/>
    <property type="match status" value="1"/>
</dbReference>
<feature type="binding site" description="axial binding residue" evidence="9">
    <location>
        <position position="121"/>
    </location>
    <ligand>
        <name>heme</name>
        <dbReference type="ChEBI" id="CHEBI:30413"/>
    </ligand>
    <ligandPart>
        <name>Fe</name>
        <dbReference type="ChEBI" id="CHEBI:18248"/>
    </ligandPart>
</feature>
<dbReference type="InterPro" id="IPR036396">
    <property type="entry name" value="Cyt_P450_sf"/>
</dbReference>
<reference evidence="11" key="1">
    <citation type="journal article" date="2017" name="Nat. Ecol. Evol.">
        <title>Genome expansion and lineage-specific genetic innovations in the forest pathogenic fungi Armillaria.</title>
        <authorList>
            <person name="Sipos G."/>
            <person name="Prasanna A.N."/>
            <person name="Walter M.C."/>
            <person name="O'Connor E."/>
            <person name="Balint B."/>
            <person name="Krizsan K."/>
            <person name="Kiss B."/>
            <person name="Hess J."/>
            <person name="Varga T."/>
            <person name="Slot J."/>
            <person name="Riley R."/>
            <person name="Boka B."/>
            <person name="Rigling D."/>
            <person name="Barry K."/>
            <person name="Lee J."/>
            <person name="Mihaltcheva S."/>
            <person name="LaButti K."/>
            <person name="Lipzen A."/>
            <person name="Waldron R."/>
            <person name="Moloney N.M."/>
            <person name="Sperisen C."/>
            <person name="Kredics L."/>
            <person name="Vagvoelgyi C."/>
            <person name="Patrignani A."/>
            <person name="Fitzpatrick D."/>
            <person name="Nagy I."/>
            <person name="Doyle S."/>
            <person name="Anderson J.B."/>
            <person name="Grigoriev I.V."/>
            <person name="Gueldener U."/>
            <person name="Muensterkoetter M."/>
            <person name="Nagy L.G."/>
        </authorList>
    </citation>
    <scope>NUCLEOTIDE SEQUENCE [LARGE SCALE GENOMIC DNA]</scope>
    <source>
        <strain evidence="11">Ar21-2</strain>
    </source>
</reference>
<keyword evidence="5 9" id="KW-0479">Metal-binding</keyword>
<dbReference type="Pfam" id="PF00067">
    <property type="entry name" value="p450"/>
    <property type="match status" value="1"/>
</dbReference>
<keyword evidence="6" id="KW-0560">Oxidoreductase</keyword>
<evidence type="ECO:0000256" key="8">
    <source>
        <dbReference type="ARBA" id="ARBA00023033"/>
    </source>
</evidence>
<sequence>MILYPDVQSQAQDKINCVVGRHHLPSFKDCEALPYISAICCEIVQWHSLAPLTGWATSKSDVYIGYEILQDTVVMVNLWAMSRDPDTFKDPDCFIPESFLKNGVLHDDVPDLMWGFGKRVCTGRVFAESTLWIAIACVLAAYNLTKDGHVRKQYTNSRLFMWAFITRVILLYKLKFSFRRPLPFKCSFCLRFPEVKVMILEEN</sequence>
<dbReference type="PRINTS" id="PR00463">
    <property type="entry name" value="EP450I"/>
</dbReference>
<keyword evidence="7 9" id="KW-0408">Iron</keyword>
<evidence type="ECO:0000256" key="1">
    <source>
        <dbReference type="ARBA" id="ARBA00001971"/>
    </source>
</evidence>
<evidence type="ECO:0000313" key="11">
    <source>
        <dbReference type="Proteomes" id="UP000217790"/>
    </source>
</evidence>
<protein>
    <submittedName>
        <fullName evidence="10">Cytochrome P450</fullName>
    </submittedName>
</protein>
<dbReference type="InParanoid" id="A0A2H3DS38"/>
<dbReference type="OrthoDB" id="3934656at2759"/>
<evidence type="ECO:0000256" key="7">
    <source>
        <dbReference type="ARBA" id="ARBA00023004"/>
    </source>
</evidence>
<keyword evidence="4 9" id="KW-0349">Heme</keyword>
<accession>A0A2H3DS38</accession>
<comment type="similarity">
    <text evidence="3">Belongs to the cytochrome P450 family.</text>
</comment>
<proteinExistence type="inferred from homology"/>
<dbReference type="PANTHER" id="PTHR46300">
    <property type="entry name" value="P450, PUTATIVE (EUROFUNG)-RELATED-RELATED"/>
    <property type="match status" value="1"/>
</dbReference>
<name>A0A2H3DS38_ARMGA</name>
<evidence type="ECO:0000256" key="3">
    <source>
        <dbReference type="ARBA" id="ARBA00010617"/>
    </source>
</evidence>
<comment type="cofactor">
    <cofactor evidence="1 9">
        <name>heme</name>
        <dbReference type="ChEBI" id="CHEBI:30413"/>
    </cofactor>
</comment>
<evidence type="ECO:0000256" key="6">
    <source>
        <dbReference type="ARBA" id="ARBA00023002"/>
    </source>
</evidence>
<evidence type="ECO:0000256" key="9">
    <source>
        <dbReference type="PIRSR" id="PIRSR602401-1"/>
    </source>
</evidence>
<dbReference type="AlphaFoldDB" id="A0A2H3DS38"/>
<comment type="pathway">
    <text evidence="2">Secondary metabolite biosynthesis.</text>
</comment>
<dbReference type="InterPro" id="IPR050364">
    <property type="entry name" value="Cytochrome_P450_fung"/>
</dbReference>
<organism evidence="10 11">
    <name type="scientific">Armillaria gallica</name>
    <name type="common">Bulbous honey fungus</name>
    <name type="synonym">Armillaria bulbosa</name>
    <dbReference type="NCBI Taxonomy" id="47427"/>
    <lineage>
        <taxon>Eukaryota</taxon>
        <taxon>Fungi</taxon>
        <taxon>Dikarya</taxon>
        <taxon>Basidiomycota</taxon>
        <taxon>Agaricomycotina</taxon>
        <taxon>Agaricomycetes</taxon>
        <taxon>Agaricomycetidae</taxon>
        <taxon>Agaricales</taxon>
        <taxon>Marasmiineae</taxon>
        <taxon>Physalacriaceae</taxon>
        <taxon>Armillaria</taxon>
    </lineage>
</organism>
<dbReference type="GO" id="GO:0004497">
    <property type="term" value="F:monooxygenase activity"/>
    <property type="evidence" value="ECO:0007669"/>
    <property type="project" value="UniProtKB-KW"/>
</dbReference>
<dbReference type="OMA" id="PAMWENP"/>
<dbReference type="InterPro" id="IPR001128">
    <property type="entry name" value="Cyt_P450"/>
</dbReference>
<evidence type="ECO:0000256" key="5">
    <source>
        <dbReference type="ARBA" id="ARBA00022723"/>
    </source>
</evidence>
<dbReference type="InterPro" id="IPR002401">
    <property type="entry name" value="Cyt_P450_E_grp-I"/>
</dbReference>
<dbReference type="SUPFAM" id="SSF48264">
    <property type="entry name" value="Cytochrome P450"/>
    <property type="match status" value="1"/>
</dbReference>
<evidence type="ECO:0000313" key="10">
    <source>
        <dbReference type="EMBL" id="PBK98021.1"/>
    </source>
</evidence>
<gene>
    <name evidence="10" type="ORF">ARMGADRAFT_1129753</name>
</gene>
<keyword evidence="11" id="KW-1185">Reference proteome</keyword>
<evidence type="ECO:0000256" key="4">
    <source>
        <dbReference type="ARBA" id="ARBA00022617"/>
    </source>
</evidence>
<evidence type="ECO:0000256" key="2">
    <source>
        <dbReference type="ARBA" id="ARBA00005179"/>
    </source>
</evidence>